<feature type="non-terminal residue" evidence="2">
    <location>
        <position position="189"/>
    </location>
</feature>
<feature type="coiled-coil region" evidence="1">
    <location>
        <begin position="67"/>
        <end position="99"/>
    </location>
</feature>
<gene>
    <name evidence="2" type="ORF">g.3991</name>
</gene>
<keyword evidence="1" id="KW-0175">Coiled coil</keyword>
<sequence length="189" mass="21589">LIKVTPQALDEVCGEVLQPRKPGARRSVYWWTAEVAALRSSCKSLRRRLTRARGRSRPDAAEVDVLVVLLRQERQRYRKEILETKRRKWQDLCDLLEADPWGNAYKIVMKRFGRNLPVLDRETIEQCVDVLFPEHPPVVHEEIVALEIPPFTKNELIVAGKKIKSNKSPGPDGIPLEVVKVAVSVVPDK</sequence>
<protein>
    <recommendedName>
        <fullName evidence="3">Reverse transcriptase domain-containing protein</fullName>
    </recommendedName>
</protein>
<evidence type="ECO:0000256" key="1">
    <source>
        <dbReference type="SAM" id="Coils"/>
    </source>
</evidence>
<name>A0A1B6HJQ5_9HEMI</name>
<evidence type="ECO:0008006" key="3">
    <source>
        <dbReference type="Google" id="ProtNLM"/>
    </source>
</evidence>
<dbReference type="AlphaFoldDB" id="A0A1B6HJQ5"/>
<dbReference type="EMBL" id="GECU01032792">
    <property type="protein sequence ID" value="JAS74914.1"/>
    <property type="molecule type" value="Transcribed_RNA"/>
</dbReference>
<organism evidence="2">
    <name type="scientific">Homalodisca liturata</name>
    <dbReference type="NCBI Taxonomy" id="320908"/>
    <lineage>
        <taxon>Eukaryota</taxon>
        <taxon>Metazoa</taxon>
        <taxon>Ecdysozoa</taxon>
        <taxon>Arthropoda</taxon>
        <taxon>Hexapoda</taxon>
        <taxon>Insecta</taxon>
        <taxon>Pterygota</taxon>
        <taxon>Neoptera</taxon>
        <taxon>Paraneoptera</taxon>
        <taxon>Hemiptera</taxon>
        <taxon>Auchenorrhyncha</taxon>
        <taxon>Membracoidea</taxon>
        <taxon>Cicadellidae</taxon>
        <taxon>Cicadellinae</taxon>
        <taxon>Proconiini</taxon>
        <taxon>Homalodisca</taxon>
    </lineage>
</organism>
<reference evidence="2" key="1">
    <citation type="submission" date="2015-11" db="EMBL/GenBank/DDBJ databases">
        <title>De novo transcriptome assembly of four potential Pierce s Disease insect vectors from Arizona vineyards.</title>
        <authorList>
            <person name="Tassone E.E."/>
        </authorList>
    </citation>
    <scope>NUCLEOTIDE SEQUENCE</scope>
</reference>
<proteinExistence type="predicted"/>
<feature type="non-terminal residue" evidence="2">
    <location>
        <position position="1"/>
    </location>
</feature>
<accession>A0A1B6HJQ5</accession>
<evidence type="ECO:0000313" key="2">
    <source>
        <dbReference type="EMBL" id="JAS74914.1"/>
    </source>
</evidence>